<dbReference type="AlphaFoldDB" id="A0A392S965"/>
<feature type="transmembrane region" description="Helical" evidence="1">
    <location>
        <begin position="33"/>
        <end position="51"/>
    </location>
</feature>
<organism evidence="2 3">
    <name type="scientific">Trifolium medium</name>
    <dbReference type="NCBI Taxonomy" id="97028"/>
    <lineage>
        <taxon>Eukaryota</taxon>
        <taxon>Viridiplantae</taxon>
        <taxon>Streptophyta</taxon>
        <taxon>Embryophyta</taxon>
        <taxon>Tracheophyta</taxon>
        <taxon>Spermatophyta</taxon>
        <taxon>Magnoliopsida</taxon>
        <taxon>eudicotyledons</taxon>
        <taxon>Gunneridae</taxon>
        <taxon>Pentapetalae</taxon>
        <taxon>rosids</taxon>
        <taxon>fabids</taxon>
        <taxon>Fabales</taxon>
        <taxon>Fabaceae</taxon>
        <taxon>Papilionoideae</taxon>
        <taxon>50 kb inversion clade</taxon>
        <taxon>NPAAA clade</taxon>
        <taxon>Hologalegina</taxon>
        <taxon>IRL clade</taxon>
        <taxon>Trifolieae</taxon>
        <taxon>Trifolium</taxon>
    </lineage>
</organism>
<protein>
    <submittedName>
        <fullName evidence="2">Uncharacterized protein</fullName>
    </submittedName>
</protein>
<keyword evidence="1" id="KW-0472">Membrane</keyword>
<proteinExistence type="predicted"/>
<evidence type="ECO:0000256" key="1">
    <source>
        <dbReference type="SAM" id="Phobius"/>
    </source>
</evidence>
<sequence>EFGYGDIDNLPSRFVHDYVYHISYLESMLSREIASFALALAYALALLLLALKRT</sequence>
<evidence type="ECO:0000313" key="3">
    <source>
        <dbReference type="Proteomes" id="UP000265520"/>
    </source>
</evidence>
<reference evidence="2 3" key="1">
    <citation type="journal article" date="2018" name="Front. Plant Sci.">
        <title>Red Clover (Trifolium pratense) and Zigzag Clover (T. medium) - A Picture of Genomic Similarities and Differences.</title>
        <authorList>
            <person name="Dluhosova J."/>
            <person name="Istvanek J."/>
            <person name="Nedelnik J."/>
            <person name="Repkova J."/>
        </authorList>
    </citation>
    <scope>NUCLEOTIDE SEQUENCE [LARGE SCALE GENOMIC DNA]</scope>
    <source>
        <strain evidence="3">cv. 10/8</strain>
        <tissue evidence="2">Leaf</tissue>
    </source>
</reference>
<comment type="caution">
    <text evidence="2">The sequence shown here is derived from an EMBL/GenBank/DDBJ whole genome shotgun (WGS) entry which is preliminary data.</text>
</comment>
<dbReference type="EMBL" id="LXQA010341022">
    <property type="protein sequence ID" value="MCI45229.1"/>
    <property type="molecule type" value="Genomic_DNA"/>
</dbReference>
<feature type="non-terminal residue" evidence="2">
    <location>
        <position position="1"/>
    </location>
</feature>
<keyword evidence="3" id="KW-1185">Reference proteome</keyword>
<accession>A0A392S965</accession>
<name>A0A392S965_9FABA</name>
<keyword evidence="1" id="KW-1133">Transmembrane helix</keyword>
<keyword evidence="1" id="KW-0812">Transmembrane</keyword>
<evidence type="ECO:0000313" key="2">
    <source>
        <dbReference type="EMBL" id="MCI45229.1"/>
    </source>
</evidence>
<dbReference type="Proteomes" id="UP000265520">
    <property type="component" value="Unassembled WGS sequence"/>
</dbReference>